<dbReference type="Pfam" id="PF07238">
    <property type="entry name" value="PilZ"/>
    <property type="match status" value="1"/>
</dbReference>
<proteinExistence type="predicted"/>
<evidence type="ECO:0000313" key="2">
    <source>
        <dbReference type="EMBL" id="WMS88515.1"/>
    </source>
</evidence>
<dbReference type="AlphaFoldDB" id="A0AA51RVV1"/>
<dbReference type="Gene3D" id="2.40.10.220">
    <property type="entry name" value="predicted glycosyltransferase like domains"/>
    <property type="match status" value="1"/>
</dbReference>
<dbReference type="Proteomes" id="UP001239782">
    <property type="component" value="Chromosome"/>
</dbReference>
<evidence type="ECO:0000313" key="3">
    <source>
        <dbReference type="Proteomes" id="UP001239782"/>
    </source>
</evidence>
<sequence>MELIERRMASRYDVNLLADVGLSNDEQLRLSVCNISATGMRIITSVENLVFLFPNQQRENIIDTIHLNVAVYLPEPFVKADVIVGAVYTQRLSHQQFSVGCRFERFLQNSASVLADYLFSIANDDFQRNQVIRISQ</sequence>
<dbReference type="RefSeq" id="WP_309203729.1">
    <property type="nucleotide sequence ID" value="NZ_CP133548.1"/>
</dbReference>
<dbReference type="SUPFAM" id="SSF141371">
    <property type="entry name" value="PilZ domain-like"/>
    <property type="match status" value="1"/>
</dbReference>
<dbReference type="EMBL" id="CP133548">
    <property type="protein sequence ID" value="WMS88515.1"/>
    <property type="molecule type" value="Genomic_DNA"/>
</dbReference>
<feature type="domain" description="PilZ" evidence="1">
    <location>
        <begin position="5"/>
        <end position="119"/>
    </location>
</feature>
<keyword evidence="3" id="KW-1185">Reference proteome</keyword>
<dbReference type="InterPro" id="IPR009875">
    <property type="entry name" value="PilZ_domain"/>
</dbReference>
<organism evidence="2 3">
    <name type="scientific">Pleionea litopenaei</name>
    <dbReference type="NCBI Taxonomy" id="3070815"/>
    <lineage>
        <taxon>Bacteria</taxon>
        <taxon>Pseudomonadati</taxon>
        <taxon>Pseudomonadota</taxon>
        <taxon>Gammaproteobacteria</taxon>
        <taxon>Oceanospirillales</taxon>
        <taxon>Pleioneaceae</taxon>
        <taxon>Pleionea</taxon>
    </lineage>
</organism>
<name>A0AA51RVV1_9GAMM</name>
<protein>
    <submittedName>
        <fullName evidence="2">PilZ domain-containing protein</fullName>
    </submittedName>
</protein>
<evidence type="ECO:0000259" key="1">
    <source>
        <dbReference type="Pfam" id="PF07238"/>
    </source>
</evidence>
<gene>
    <name evidence="2" type="ORF">Q9312_06255</name>
</gene>
<reference evidence="2 3" key="1">
    <citation type="submission" date="2023-08" db="EMBL/GenBank/DDBJ databases">
        <title>Pleionea litopenaei sp. nov., isolated from stomach of juvenile Litopenaeus vannamei.</title>
        <authorList>
            <person name="Rho A.M."/>
            <person name="Hwang C.Y."/>
        </authorList>
    </citation>
    <scope>NUCLEOTIDE SEQUENCE [LARGE SCALE GENOMIC DNA]</scope>
    <source>
        <strain evidence="2 3">HL-JVS1</strain>
    </source>
</reference>
<dbReference type="KEGG" id="plei:Q9312_06255"/>
<accession>A0AA51RVV1</accession>
<dbReference type="GO" id="GO:0035438">
    <property type="term" value="F:cyclic-di-GMP binding"/>
    <property type="evidence" value="ECO:0007669"/>
    <property type="project" value="InterPro"/>
</dbReference>